<gene>
    <name evidence="4" type="ORF">SAMN02745178_00391</name>
</gene>
<dbReference type="PANTHER" id="PTHR46558">
    <property type="entry name" value="TRACRIPTIONAL REGULATORY PROTEIN-RELATED-RELATED"/>
    <property type="match status" value="1"/>
</dbReference>
<dbReference type="Proteomes" id="UP000190286">
    <property type="component" value="Unassembled WGS sequence"/>
</dbReference>
<dbReference type="InterPro" id="IPR001387">
    <property type="entry name" value="Cro/C1-type_HTH"/>
</dbReference>
<dbReference type="PROSITE" id="PS50943">
    <property type="entry name" value="HTH_CROC1"/>
    <property type="match status" value="1"/>
</dbReference>
<feature type="domain" description="HTH cro/C1-type" evidence="3">
    <location>
        <begin position="7"/>
        <end position="61"/>
    </location>
</feature>
<evidence type="ECO:0000313" key="4">
    <source>
        <dbReference type="EMBL" id="SKA75257.1"/>
    </source>
</evidence>
<dbReference type="STRING" id="745368.SAMN02745178_00391"/>
<dbReference type="SUPFAM" id="SSF47413">
    <property type="entry name" value="lambda repressor-like DNA-binding domains"/>
    <property type="match status" value="1"/>
</dbReference>
<accession>A0A1T4WDI9</accession>
<sequence length="90" mass="10615">MAYYPRLRDMREDHDLTQQKLAEYLGMPQPQYFRYEQGLRDIPTDILIQLAKLYNTTTDYLLGLTDDPVIPKRPRGASRTPPPTNTRLYK</sequence>
<dbReference type="RefSeq" id="WP_078783410.1">
    <property type="nucleotide sequence ID" value="NZ_FUYF01000002.1"/>
</dbReference>
<evidence type="ECO:0000313" key="5">
    <source>
        <dbReference type="Proteomes" id="UP000190286"/>
    </source>
</evidence>
<dbReference type="Pfam" id="PF01381">
    <property type="entry name" value="HTH_3"/>
    <property type="match status" value="1"/>
</dbReference>
<feature type="region of interest" description="Disordered" evidence="2">
    <location>
        <begin position="66"/>
        <end position="90"/>
    </location>
</feature>
<dbReference type="SMART" id="SM00530">
    <property type="entry name" value="HTH_XRE"/>
    <property type="match status" value="1"/>
</dbReference>
<organism evidence="4 5">
    <name type="scientific">Gemmiger formicilis</name>
    <dbReference type="NCBI Taxonomy" id="745368"/>
    <lineage>
        <taxon>Bacteria</taxon>
        <taxon>Bacillati</taxon>
        <taxon>Bacillota</taxon>
        <taxon>Clostridia</taxon>
        <taxon>Eubacteriales</taxon>
        <taxon>Gemmiger</taxon>
    </lineage>
</organism>
<proteinExistence type="predicted"/>
<dbReference type="Gene3D" id="1.10.260.40">
    <property type="entry name" value="lambda repressor-like DNA-binding domains"/>
    <property type="match status" value="1"/>
</dbReference>
<dbReference type="EMBL" id="FUYF01000002">
    <property type="protein sequence ID" value="SKA75257.1"/>
    <property type="molecule type" value="Genomic_DNA"/>
</dbReference>
<evidence type="ECO:0000259" key="3">
    <source>
        <dbReference type="PROSITE" id="PS50943"/>
    </source>
</evidence>
<evidence type="ECO:0000256" key="2">
    <source>
        <dbReference type="SAM" id="MobiDB-lite"/>
    </source>
</evidence>
<dbReference type="PANTHER" id="PTHR46558:SF11">
    <property type="entry name" value="HTH-TYPE TRANSCRIPTIONAL REGULATOR XRE"/>
    <property type="match status" value="1"/>
</dbReference>
<protein>
    <submittedName>
        <fullName evidence="4">Helix-turn-helix</fullName>
    </submittedName>
</protein>
<dbReference type="InterPro" id="IPR010982">
    <property type="entry name" value="Lambda_DNA-bd_dom_sf"/>
</dbReference>
<dbReference type="GeneID" id="93336886"/>
<name>A0A1T4WDI9_9FIRM</name>
<keyword evidence="1" id="KW-0238">DNA-binding</keyword>
<dbReference type="OrthoDB" id="2064916at2"/>
<dbReference type="GO" id="GO:0003677">
    <property type="term" value="F:DNA binding"/>
    <property type="evidence" value="ECO:0007669"/>
    <property type="project" value="UniProtKB-KW"/>
</dbReference>
<evidence type="ECO:0000256" key="1">
    <source>
        <dbReference type="ARBA" id="ARBA00023125"/>
    </source>
</evidence>
<dbReference type="AlphaFoldDB" id="A0A1T4WDI9"/>
<keyword evidence="5" id="KW-1185">Reference proteome</keyword>
<reference evidence="4 5" key="1">
    <citation type="submission" date="2017-02" db="EMBL/GenBank/DDBJ databases">
        <authorList>
            <person name="Peterson S.W."/>
        </authorList>
    </citation>
    <scope>NUCLEOTIDE SEQUENCE [LARGE SCALE GENOMIC DNA]</scope>
    <source>
        <strain evidence="4 5">ATCC 27749</strain>
    </source>
</reference>
<dbReference type="CDD" id="cd00093">
    <property type="entry name" value="HTH_XRE"/>
    <property type="match status" value="1"/>
</dbReference>